<dbReference type="InterPro" id="IPR014862">
    <property type="entry name" value="TrwC"/>
</dbReference>
<keyword evidence="4" id="KW-1185">Reference proteome</keyword>
<accession>A0A6P2BMI4</accession>
<evidence type="ECO:0000313" key="3">
    <source>
        <dbReference type="EMBL" id="TVZ00172.1"/>
    </source>
</evidence>
<organism evidence="3 4">
    <name type="scientific">Trebonia kvetii</name>
    <dbReference type="NCBI Taxonomy" id="2480626"/>
    <lineage>
        <taxon>Bacteria</taxon>
        <taxon>Bacillati</taxon>
        <taxon>Actinomycetota</taxon>
        <taxon>Actinomycetes</taxon>
        <taxon>Streptosporangiales</taxon>
        <taxon>Treboniaceae</taxon>
        <taxon>Trebonia</taxon>
    </lineage>
</organism>
<sequence>MSSFIYDVRFPHTHAPSDDHGKFSGLRPSVAEARLAVIATLSKGYDLDYIWKQVDQATAKDAAGYYIQAAETGGEPPGRWWGPGAQALGLEPGQIVERKPYDLLFGEHKAPDGTPLGRPPGSGRKAAEIYTQLLAAEPHATAERKRELRLEATRQARQSPLFFDLTLSLSKSISIFHASLGENARLARQAGDTAGDEYWSALVAEVDAMIWQAVHAGFEYFHREAGYTRTGSHNKRVNGRETGQWHEADLAVAHWLQHTSRDGDMQLHVHAQIAHVARTSTDGKWRAPDSLGYNEHIGAVAAITAQNLEEALTARFGLEWTPRDDGHGFEIAGISGEMMRLFSSRRESITADLRARAARFQQHYGRAPSQRELAQLGQASNFATRKSKEGALDTEQLHADWADKLARTLGVPLASVAPSVWHVAANRADAPAREAGGPETVTQEVALARAGQQAVALAQQEKSTWTRADLVKYLGRVLPRTGRNPAQAAALLEDLADCALRSEFEPVCCLEAPEPAPVPSSLLRADGRSVYRRHGGVRYATAAQLTMEERMVAQASAQGAPRLTRDAAAQALGADPADLDRILHGGAESAPAGQRTGSGLRADQAAAALAALTDGRRVSVINAPAGSGKTRTLAEAARAWTAAGLGPVIGIAASQSARNTLAAGIPDSYNAAQFLGHLPSGRGARGPVPIRPGTLLVIDEASMMTSPDLADLIALAETNGAKVIIAGDTGQLQAVQNGGGMTLLAGRLGYVRLAEPVRFRALWEQAASLRLRDGDTTVLDEYDQHARITGGDPEQMLDAAASAYTALTTQGTDVLLMAADHSLRRELSRRIRDDLIRLGHVDPGPAIRIADGAMASRGDLIVCTRNHHEVEAGEPGRTLANGDLLRIDAITASGLLVRRALDADPATGQRRWTDRQFLYAHYEEAELGYAVTDHAAQGRTVTAGLAVITGTEDRQHAYVALTRGTDSNTAYVFTQSPKRADITPGPRPAPELARYDRLTARQDIPDPAVAGAETDDALGVLAEVLGRDGQELSAMQAWQQALADADHLAILHAIWTVETAPAREQRYRELLAAALPPGYRLEASHKEKWLWRTLRASELAGLDPGQVLTDAVAERNLTGARDIPAVIDARIRRRTGTLIPLPAPAWSDQPAAIADPGRRAYADEIAMLMDARKERIGEHAAASTLPWAVTGLGPVPGDPLTRLEWQQRAASIGAYRELSGYNHPADPIGAEPASGSPDLRAAWHEALAALGPADRPDVRGMPDGLLLRLRDTYPIETAWAPPWVGDELRRARAGARDAHLAALRAAAEAAAAGLRDEPGEAARQQARAASYHALHDSYRQREGALATAMADRADWEQATRHQRHLTVAADAELRRRHPEQSWPPLRSAEPQPVTEDKHGIPTAGERSIEAEQRVTDLAAQHREFSAKLAERQSLMTPAEDHDFEDLGPGFPAWTEPDRDPILQPPRPQIQPSERLLELTAGREPDFEAGD</sequence>
<dbReference type="GO" id="GO:0043139">
    <property type="term" value="F:5'-3' DNA helicase activity"/>
    <property type="evidence" value="ECO:0007669"/>
    <property type="project" value="TreeGrafter"/>
</dbReference>
<evidence type="ECO:0000259" key="2">
    <source>
        <dbReference type="Pfam" id="PF08751"/>
    </source>
</evidence>
<dbReference type="NCBIfam" id="NF041492">
    <property type="entry name" value="MobF"/>
    <property type="match status" value="1"/>
</dbReference>
<evidence type="ECO:0000313" key="4">
    <source>
        <dbReference type="Proteomes" id="UP000460272"/>
    </source>
</evidence>
<dbReference type="SUPFAM" id="SSF52540">
    <property type="entry name" value="P-loop containing nucleoside triphosphate hydrolases"/>
    <property type="match status" value="2"/>
</dbReference>
<dbReference type="InterPro" id="IPR050534">
    <property type="entry name" value="Coronavir_polyprotein_1ab"/>
</dbReference>
<feature type="region of interest" description="Disordered" evidence="1">
    <location>
        <begin position="1428"/>
        <end position="1490"/>
    </location>
</feature>
<dbReference type="SUPFAM" id="SSF55464">
    <property type="entry name" value="Origin of replication-binding domain, RBD-like"/>
    <property type="match status" value="1"/>
</dbReference>
<feature type="compositionally biased region" description="Basic and acidic residues" evidence="1">
    <location>
        <begin position="1474"/>
        <end position="1490"/>
    </location>
</feature>
<dbReference type="CDD" id="cd18809">
    <property type="entry name" value="SF1_C_RecD"/>
    <property type="match status" value="1"/>
</dbReference>
<dbReference type="PANTHER" id="PTHR43788:SF8">
    <property type="entry name" value="DNA-BINDING PROTEIN SMUBP-2"/>
    <property type="match status" value="1"/>
</dbReference>
<comment type="caution">
    <text evidence="3">The sequence shown here is derived from an EMBL/GenBank/DDBJ whole genome shotgun (WGS) entry which is preliminary data.</text>
</comment>
<dbReference type="Proteomes" id="UP000460272">
    <property type="component" value="Unassembled WGS sequence"/>
</dbReference>
<feature type="region of interest" description="Disordered" evidence="1">
    <location>
        <begin position="1371"/>
        <end position="1408"/>
    </location>
</feature>
<dbReference type="InterPro" id="IPR027417">
    <property type="entry name" value="P-loop_NTPase"/>
</dbReference>
<reference evidence="3 4" key="1">
    <citation type="submission" date="2018-11" db="EMBL/GenBank/DDBJ databases">
        <title>Trebonia kvetii gen.nov., sp.nov., a novel acidophilic actinobacterium, and proposal of the new actinobacterial family Treboniaceae fam. nov.</title>
        <authorList>
            <person name="Rapoport D."/>
            <person name="Sagova-Mareckova M."/>
            <person name="Sedlacek I."/>
            <person name="Provaznik J."/>
            <person name="Kralova S."/>
            <person name="Pavlinic D."/>
            <person name="Benes V."/>
            <person name="Kopecky J."/>
        </authorList>
    </citation>
    <scope>NUCLEOTIDE SEQUENCE [LARGE SCALE GENOMIC DNA]</scope>
    <source>
        <strain evidence="3 4">15Tr583</strain>
    </source>
</reference>
<evidence type="ECO:0000256" key="1">
    <source>
        <dbReference type="SAM" id="MobiDB-lite"/>
    </source>
</evidence>
<dbReference type="Gene3D" id="2.30.30.940">
    <property type="match status" value="1"/>
</dbReference>
<gene>
    <name evidence="3" type="ORF">EAS64_39695</name>
</gene>
<dbReference type="OrthoDB" id="4524286at2"/>
<dbReference type="PANTHER" id="PTHR43788">
    <property type="entry name" value="DNA2/NAM7 HELICASE FAMILY MEMBER"/>
    <property type="match status" value="1"/>
</dbReference>
<proteinExistence type="predicted"/>
<name>A0A6P2BMI4_9ACTN</name>
<feature type="domain" description="TrwC relaxase" evidence="2">
    <location>
        <begin position="49"/>
        <end position="406"/>
    </location>
</feature>
<protein>
    <recommendedName>
        <fullName evidence="2">TrwC relaxase domain-containing protein</fullName>
    </recommendedName>
</protein>
<dbReference type="EMBL" id="RPFW01000010">
    <property type="protein sequence ID" value="TVZ00172.1"/>
    <property type="molecule type" value="Genomic_DNA"/>
</dbReference>
<dbReference type="Pfam" id="PF08751">
    <property type="entry name" value="TrwC"/>
    <property type="match status" value="1"/>
</dbReference>
<dbReference type="Gene3D" id="3.40.50.300">
    <property type="entry name" value="P-loop containing nucleotide triphosphate hydrolases"/>
    <property type="match status" value="2"/>
</dbReference>
<dbReference type="Pfam" id="PF13604">
    <property type="entry name" value="AAA_30"/>
    <property type="match status" value="1"/>
</dbReference>